<accession>A0A1H6E8Q0</accession>
<evidence type="ECO:0000313" key="2">
    <source>
        <dbReference type="Proteomes" id="UP000236723"/>
    </source>
</evidence>
<proteinExistence type="predicted"/>
<dbReference type="EMBL" id="FNVO01000043">
    <property type="protein sequence ID" value="SEG94102.1"/>
    <property type="molecule type" value="Genomic_DNA"/>
</dbReference>
<organism evidence="1 2">
    <name type="scientific">Thermomonospora echinospora</name>
    <dbReference type="NCBI Taxonomy" id="1992"/>
    <lineage>
        <taxon>Bacteria</taxon>
        <taxon>Bacillati</taxon>
        <taxon>Actinomycetota</taxon>
        <taxon>Actinomycetes</taxon>
        <taxon>Streptosporangiales</taxon>
        <taxon>Thermomonosporaceae</taxon>
        <taxon>Thermomonospora</taxon>
    </lineage>
</organism>
<gene>
    <name evidence="1" type="ORF">SAMN04489712_14310</name>
</gene>
<dbReference type="OrthoDB" id="3697177at2"/>
<keyword evidence="2" id="KW-1185">Reference proteome</keyword>
<name>A0A1H6E8Q0_9ACTN</name>
<dbReference type="AlphaFoldDB" id="A0A1H6E8Q0"/>
<dbReference type="RefSeq" id="WP_103944772.1">
    <property type="nucleotide sequence ID" value="NZ_FNVO01000043.1"/>
</dbReference>
<sequence length="283" mass="32663">MSLPTTTADDVLVLFNVTPQARAEFDKWANGSRKHTVVPHVLAHRTRVLYQIEPEDIERVRDLQDPEQHALGDIKRQEGEQIGAVVDWEPDYAFVHVFHYALETLGQVPTWQRFRHFCHDEAKARQMLWEPAQQLRGELNKRGWSHEQIYKSVRWRVGNSYYSFLREIHVIASLRRRGVDVRFHPLADALFRVDAWWGRTVLSLYIGNPKYKQGESRGRKPRPESILATASPPFSFETIELPPADKFGIVHLARPSHIREVGDLLKRQYGKAGARSPGHPGIT</sequence>
<reference evidence="2" key="1">
    <citation type="submission" date="2016-10" db="EMBL/GenBank/DDBJ databases">
        <authorList>
            <person name="Varghese N."/>
            <person name="Submissions S."/>
        </authorList>
    </citation>
    <scope>NUCLEOTIDE SEQUENCE [LARGE SCALE GENOMIC DNA]</scope>
    <source>
        <strain evidence="2">DSM 43163</strain>
    </source>
</reference>
<protein>
    <submittedName>
        <fullName evidence="1">Uncharacterized protein</fullName>
    </submittedName>
</protein>
<evidence type="ECO:0000313" key="1">
    <source>
        <dbReference type="EMBL" id="SEG94102.1"/>
    </source>
</evidence>
<dbReference type="Proteomes" id="UP000236723">
    <property type="component" value="Unassembled WGS sequence"/>
</dbReference>